<evidence type="ECO:0000313" key="2">
    <source>
        <dbReference type="Proteomes" id="UP001054945"/>
    </source>
</evidence>
<evidence type="ECO:0000313" key="1">
    <source>
        <dbReference type="EMBL" id="GIY77355.1"/>
    </source>
</evidence>
<name>A0AAV4W7J1_CAEEX</name>
<organism evidence="1 2">
    <name type="scientific">Caerostris extrusa</name>
    <name type="common">Bark spider</name>
    <name type="synonym">Caerostris bankana</name>
    <dbReference type="NCBI Taxonomy" id="172846"/>
    <lineage>
        <taxon>Eukaryota</taxon>
        <taxon>Metazoa</taxon>
        <taxon>Ecdysozoa</taxon>
        <taxon>Arthropoda</taxon>
        <taxon>Chelicerata</taxon>
        <taxon>Arachnida</taxon>
        <taxon>Araneae</taxon>
        <taxon>Araneomorphae</taxon>
        <taxon>Entelegynae</taxon>
        <taxon>Araneoidea</taxon>
        <taxon>Araneidae</taxon>
        <taxon>Caerostris</taxon>
    </lineage>
</organism>
<protein>
    <submittedName>
        <fullName evidence="1">Uncharacterized protein</fullName>
    </submittedName>
</protein>
<keyword evidence="2" id="KW-1185">Reference proteome</keyword>
<comment type="caution">
    <text evidence="1">The sequence shown here is derived from an EMBL/GenBank/DDBJ whole genome shotgun (WGS) entry which is preliminary data.</text>
</comment>
<proteinExistence type="predicted"/>
<dbReference type="EMBL" id="BPLR01015611">
    <property type="protein sequence ID" value="GIY77355.1"/>
    <property type="molecule type" value="Genomic_DNA"/>
</dbReference>
<dbReference type="Proteomes" id="UP001054945">
    <property type="component" value="Unassembled WGS sequence"/>
</dbReference>
<accession>A0AAV4W7J1</accession>
<gene>
    <name evidence="1" type="ORF">CEXT_151151</name>
</gene>
<dbReference type="AlphaFoldDB" id="A0AAV4W7J1"/>
<sequence>MSKPLQTKSLKRTGPMYCAITQIFNIRCNDRLQHHTISREPQQQIWRTKNVLLNYSEKGFGPQISFEQRNLEARRCVSGGYELARVF</sequence>
<reference evidence="1 2" key="1">
    <citation type="submission" date="2021-06" db="EMBL/GenBank/DDBJ databases">
        <title>Caerostris extrusa draft genome.</title>
        <authorList>
            <person name="Kono N."/>
            <person name="Arakawa K."/>
        </authorList>
    </citation>
    <scope>NUCLEOTIDE SEQUENCE [LARGE SCALE GENOMIC DNA]</scope>
</reference>